<reference evidence="1 2" key="1">
    <citation type="submission" date="2019-04" db="EMBL/GenBank/DDBJ databases">
        <title>An improved genome assembly and genetic linkage map for asparagus bean, Vigna unguiculata ssp. sesquipedialis.</title>
        <authorList>
            <person name="Xia Q."/>
            <person name="Zhang R."/>
            <person name="Dong Y."/>
        </authorList>
    </citation>
    <scope>NUCLEOTIDE SEQUENCE [LARGE SCALE GENOMIC DNA]</scope>
    <source>
        <tissue evidence="1">Leaf</tissue>
    </source>
</reference>
<accession>A0A4D6M007</accession>
<protein>
    <submittedName>
        <fullName evidence="1">Uncharacterized protein</fullName>
    </submittedName>
</protein>
<dbReference type="EMBL" id="CP039349">
    <property type="protein sequence ID" value="QCD93566.1"/>
    <property type="molecule type" value="Genomic_DNA"/>
</dbReference>
<evidence type="ECO:0000313" key="2">
    <source>
        <dbReference type="Proteomes" id="UP000501690"/>
    </source>
</evidence>
<name>A0A4D6M007_VIGUN</name>
<keyword evidence="2" id="KW-1185">Reference proteome</keyword>
<proteinExistence type="predicted"/>
<organism evidence="1 2">
    <name type="scientific">Vigna unguiculata</name>
    <name type="common">Cowpea</name>
    <dbReference type="NCBI Taxonomy" id="3917"/>
    <lineage>
        <taxon>Eukaryota</taxon>
        <taxon>Viridiplantae</taxon>
        <taxon>Streptophyta</taxon>
        <taxon>Embryophyta</taxon>
        <taxon>Tracheophyta</taxon>
        <taxon>Spermatophyta</taxon>
        <taxon>Magnoliopsida</taxon>
        <taxon>eudicotyledons</taxon>
        <taxon>Gunneridae</taxon>
        <taxon>Pentapetalae</taxon>
        <taxon>rosids</taxon>
        <taxon>fabids</taxon>
        <taxon>Fabales</taxon>
        <taxon>Fabaceae</taxon>
        <taxon>Papilionoideae</taxon>
        <taxon>50 kb inversion clade</taxon>
        <taxon>NPAAA clade</taxon>
        <taxon>indigoferoid/millettioid clade</taxon>
        <taxon>Phaseoleae</taxon>
        <taxon>Vigna</taxon>
    </lineage>
</organism>
<dbReference type="AlphaFoldDB" id="A0A4D6M007"/>
<sequence>MKFSTTKKVTSSSSVDLDCSVQFLQNQSRLEPRWGCGRGNQNWNPKHKAKLLFTCGDCVKQKKGEAEEGKEGTTMEFQCFWESHFGVVNQ</sequence>
<gene>
    <name evidence="1" type="ORF">DEO72_LG5g1641</name>
</gene>
<evidence type="ECO:0000313" key="1">
    <source>
        <dbReference type="EMBL" id="QCD93566.1"/>
    </source>
</evidence>
<dbReference type="Proteomes" id="UP000501690">
    <property type="component" value="Linkage Group LG5"/>
</dbReference>